<evidence type="ECO:0000256" key="1">
    <source>
        <dbReference type="PROSITE-ProRule" id="PRU00175"/>
    </source>
</evidence>
<feature type="compositionally biased region" description="Acidic residues" evidence="2">
    <location>
        <begin position="58"/>
        <end position="74"/>
    </location>
</feature>
<feature type="domain" description="RING-type" evidence="3">
    <location>
        <begin position="88"/>
        <end position="137"/>
    </location>
</feature>
<comment type="caution">
    <text evidence="4">The sequence shown here is derived from an EMBL/GenBank/DDBJ whole genome shotgun (WGS) entry which is preliminary data.</text>
</comment>
<dbReference type="PROSITE" id="PS50089">
    <property type="entry name" value="ZF_RING_2"/>
    <property type="match status" value="1"/>
</dbReference>
<proteinExistence type="predicted"/>
<evidence type="ECO:0000256" key="2">
    <source>
        <dbReference type="SAM" id="MobiDB-lite"/>
    </source>
</evidence>
<keyword evidence="1" id="KW-0479">Metal-binding</keyword>
<organism evidence="4 5">
    <name type="scientific">Lobosporangium transversale</name>
    <dbReference type="NCBI Taxonomy" id="64571"/>
    <lineage>
        <taxon>Eukaryota</taxon>
        <taxon>Fungi</taxon>
        <taxon>Fungi incertae sedis</taxon>
        <taxon>Mucoromycota</taxon>
        <taxon>Mortierellomycotina</taxon>
        <taxon>Mortierellomycetes</taxon>
        <taxon>Mortierellales</taxon>
        <taxon>Mortierellaceae</taxon>
        <taxon>Lobosporangium</taxon>
    </lineage>
</organism>
<feature type="non-terminal residue" evidence="4">
    <location>
        <position position="189"/>
    </location>
</feature>
<keyword evidence="1" id="KW-0863">Zinc-finger</keyword>
<evidence type="ECO:0000313" key="4">
    <source>
        <dbReference type="EMBL" id="ORZ04707.1"/>
    </source>
</evidence>
<dbReference type="RefSeq" id="XP_021876704.1">
    <property type="nucleotide sequence ID" value="XM_022021104.1"/>
</dbReference>
<evidence type="ECO:0000313" key="5">
    <source>
        <dbReference type="Proteomes" id="UP000193648"/>
    </source>
</evidence>
<feature type="region of interest" description="Disordered" evidence="2">
    <location>
        <begin position="58"/>
        <end position="77"/>
    </location>
</feature>
<protein>
    <recommendedName>
        <fullName evidence="3">RING-type domain-containing protein</fullName>
    </recommendedName>
</protein>
<dbReference type="InParanoid" id="A0A1Y2GDE4"/>
<reference evidence="4 5" key="1">
    <citation type="submission" date="2016-07" db="EMBL/GenBank/DDBJ databases">
        <title>Pervasive Adenine N6-methylation of Active Genes in Fungi.</title>
        <authorList>
            <consortium name="DOE Joint Genome Institute"/>
            <person name="Mondo S.J."/>
            <person name="Dannebaum R.O."/>
            <person name="Kuo R.C."/>
            <person name="Labutti K."/>
            <person name="Haridas S."/>
            <person name="Kuo A."/>
            <person name="Salamov A."/>
            <person name="Ahrendt S.R."/>
            <person name="Lipzen A."/>
            <person name="Sullivan W."/>
            <person name="Andreopoulos W.B."/>
            <person name="Clum A."/>
            <person name="Lindquist E."/>
            <person name="Daum C."/>
            <person name="Ramamoorthy G.K."/>
            <person name="Gryganskyi A."/>
            <person name="Culley D."/>
            <person name="Magnuson J.K."/>
            <person name="James T.Y."/>
            <person name="O'Malley M.A."/>
            <person name="Stajich J.E."/>
            <person name="Spatafora J.W."/>
            <person name="Visel A."/>
            <person name="Grigoriev I.V."/>
        </authorList>
    </citation>
    <scope>NUCLEOTIDE SEQUENCE [LARGE SCALE GENOMIC DNA]</scope>
    <source>
        <strain evidence="4 5">NRRL 3116</strain>
    </source>
</reference>
<name>A0A1Y2GDE4_9FUNG</name>
<dbReference type="Proteomes" id="UP000193648">
    <property type="component" value="Unassembled WGS sequence"/>
</dbReference>
<dbReference type="InterPro" id="IPR001841">
    <property type="entry name" value="Znf_RING"/>
</dbReference>
<keyword evidence="5" id="KW-1185">Reference proteome</keyword>
<accession>A0A1Y2GDE4</accession>
<dbReference type="InterPro" id="IPR013083">
    <property type="entry name" value="Znf_RING/FYVE/PHD"/>
</dbReference>
<dbReference type="GeneID" id="33562948"/>
<dbReference type="OrthoDB" id="10264956at2759"/>
<keyword evidence="1" id="KW-0862">Zinc</keyword>
<dbReference type="GO" id="GO:0008270">
    <property type="term" value="F:zinc ion binding"/>
    <property type="evidence" value="ECO:0007669"/>
    <property type="project" value="UniProtKB-KW"/>
</dbReference>
<evidence type="ECO:0000259" key="3">
    <source>
        <dbReference type="PROSITE" id="PS50089"/>
    </source>
</evidence>
<dbReference type="SUPFAM" id="SSF57850">
    <property type="entry name" value="RING/U-box"/>
    <property type="match status" value="1"/>
</dbReference>
<dbReference type="Gene3D" id="3.30.40.10">
    <property type="entry name" value="Zinc/RING finger domain, C3HC4 (zinc finger)"/>
    <property type="match status" value="1"/>
</dbReference>
<sequence>MNTLPSSSRHHHTPIRELPRHDRTGSIISNAATSDQHAGQSGSRHHIHGLSFDPASYDYDEEDDGRNSDEDSEGEPASNDMEFWLQRCSICFDAYLDFCLECCRDQFCHDCFQRYVKEVVSNSWGLNVTKIKCPVCQDTIPFTEWSKYVDQVTLKQYLQYNQPYRSFSRFCNECEHEMIISKVNPAVIN</sequence>
<feature type="compositionally biased region" description="Basic and acidic residues" evidence="2">
    <location>
        <begin position="14"/>
        <end position="23"/>
    </location>
</feature>
<dbReference type="AlphaFoldDB" id="A0A1Y2GDE4"/>
<gene>
    <name evidence="4" type="ORF">BCR41DRAFT_312837</name>
</gene>
<feature type="region of interest" description="Disordered" evidence="2">
    <location>
        <begin position="1"/>
        <end position="23"/>
    </location>
</feature>
<dbReference type="CDD" id="cd16449">
    <property type="entry name" value="RING-HC"/>
    <property type="match status" value="1"/>
</dbReference>
<dbReference type="EMBL" id="MCFF01000055">
    <property type="protein sequence ID" value="ORZ04707.1"/>
    <property type="molecule type" value="Genomic_DNA"/>
</dbReference>